<keyword evidence="6" id="KW-1185">Reference proteome</keyword>
<accession>A0A395HN18</accession>
<comment type="similarity">
    <text evidence="1 4">Belongs to the short-chain dehydrogenases/reductases (SDR) family.</text>
</comment>
<evidence type="ECO:0000256" key="1">
    <source>
        <dbReference type="ARBA" id="ARBA00006484"/>
    </source>
</evidence>
<protein>
    <submittedName>
        <fullName evidence="5">NAD(P)-binding protein</fullName>
    </submittedName>
</protein>
<keyword evidence="2" id="KW-0521">NADP</keyword>
<dbReference type="Pfam" id="PF00106">
    <property type="entry name" value="adh_short"/>
    <property type="match status" value="1"/>
</dbReference>
<proteinExistence type="inferred from homology"/>
<dbReference type="EMBL" id="KZ824309">
    <property type="protein sequence ID" value="RAL08879.1"/>
    <property type="molecule type" value="Genomic_DNA"/>
</dbReference>
<dbReference type="SUPFAM" id="SSF51735">
    <property type="entry name" value="NAD(P)-binding Rossmann-fold domains"/>
    <property type="match status" value="1"/>
</dbReference>
<dbReference type="PRINTS" id="PR00080">
    <property type="entry name" value="SDRFAMILY"/>
</dbReference>
<dbReference type="STRING" id="1450537.A0A395HN18"/>
<dbReference type="PROSITE" id="PS00061">
    <property type="entry name" value="ADH_SHORT"/>
    <property type="match status" value="1"/>
</dbReference>
<dbReference type="RefSeq" id="XP_025548033.1">
    <property type="nucleotide sequence ID" value="XM_025692041.1"/>
</dbReference>
<evidence type="ECO:0000256" key="3">
    <source>
        <dbReference type="ARBA" id="ARBA00023002"/>
    </source>
</evidence>
<dbReference type="Pfam" id="PF13561">
    <property type="entry name" value="adh_short_C2"/>
    <property type="match status" value="1"/>
</dbReference>
<evidence type="ECO:0000256" key="4">
    <source>
        <dbReference type="RuleBase" id="RU000363"/>
    </source>
</evidence>
<sequence>MSSQSALPNSISLAGKTAIVTGGSRGIGAGIALELASRGANVALVYHSESSTAKAEKVAAQIAELGRKAALIRVDLSSLECGQQVIHQTLAQLKVPHIDILVNNAAADPPFRPLLETDFGEFERSSILTRMGGSNLSIYTATKSALEGLTRHWAHELAKTYKLTVNTIALGEIAVDSTPQEVTDEFRDAQLDLPSAARRFGTIEEVAQVAAFLASAGSSWINGGSIPASGGSYYW</sequence>
<dbReference type="InterPro" id="IPR002347">
    <property type="entry name" value="SDR_fam"/>
</dbReference>
<dbReference type="Gene3D" id="3.40.50.720">
    <property type="entry name" value="NAD(P)-binding Rossmann-like Domain"/>
    <property type="match status" value="2"/>
</dbReference>
<evidence type="ECO:0000313" key="5">
    <source>
        <dbReference type="EMBL" id="RAL08879.1"/>
    </source>
</evidence>
<dbReference type="AlphaFoldDB" id="A0A395HN18"/>
<dbReference type="PRINTS" id="PR00081">
    <property type="entry name" value="GDHRDH"/>
</dbReference>
<dbReference type="GeneID" id="37196330"/>
<name>A0A395HN18_ASPHC</name>
<dbReference type="InterPro" id="IPR020904">
    <property type="entry name" value="Sc_DH/Rdtase_CS"/>
</dbReference>
<evidence type="ECO:0000256" key="2">
    <source>
        <dbReference type="ARBA" id="ARBA00022857"/>
    </source>
</evidence>
<organism evidence="5 6">
    <name type="scientific">Aspergillus homomorphus (strain CBS 101889)</name>
    <dbReference type="NCBI Taxonomy" id="1450537"/>
    <lineage>
        <taxon>Eukaryota</taxon>
        <taxon>Fungi</taxon>
        <taxon>Dikarya</taxon>
        <taxon>Ascomycota</taxon>
        <taxon>Pezizomycotina</taxon>
        <taxon>Eurotiomycetes</taxon>
        <taxon>Eurotiomycetidae</taxon>
        <taxon>Eurotiales</taxon>
        <taxon>Aspergillaceae</taxon>
        <taxon>Aspergillus</taxon>
        <taxon>Aspergillus subgen. Circumdati</taxon>
    </lineage>
</organism>
<gene>
    <name evidence="5" type="ORF">BO97DRAFT_353097</name>
</gene>
<dbReference type="OrthoDB" id="47007at2759"/>
<dbReference type="VEuPathDB" id="FungiDB:BO97DRAFT_353097"/>
<dbReference type="Proteomes" id="UP000248961">
    <property type="component" value="Unassembled WGS sequence"/>
</dbReference>
<dbReference type="GO" id="GO:0044550">
    <property type="term" value="P:secondary metabolite biosynthetic process"/>
    <property type="evidence" value="ECO:0007669"/>
    <property type="project" value="UniProtKB-ARBA"/>
</dbReference>
<dbReference type="PANTHER" id="PTHR48107">
    <property type="entry name" value="NADPH-DEPENDENT ALDEHYDE REDUCTASE-LIKE PROTEIN, CHLOROPLASTIC-RELATED"/>
    <property type="match status" value="1"/>
</dbReference>
<dbReference type="CDD" id="cd05233">
    <property type="entry name" value="SDR_c"/>
    <property type="match status" value="1"/>
</dbReference>
<reference evidence="5 6" key="1">
    <citation type="submission" date="2018-02" db="EMBL/GenBank/DDBJ databases">
        <title>The genomes of Aspergillus section Nigri reveals drivers in fungal speciation.</title>
        <authorList>
            <consortium name="DOE Joint Genome Institute"/>
            <person name="Vesth T.C."/>
            <person name="Nybo J."/>
            <person name="Theobald S."/>
            <person name="Brandl J."/>
            <person name="Frisvad J.C."/>
            <person name="Nielsen K.F."/>
            <person name="Lyhne E.K."/>
            <person name="Kogle M.E."/>
            <person name="Kuo A."/>
            <person name="Riley R."/>
            <person name="Clum A."/>
            <person name="Nolan M."/>
            <person name="Lipzen A."/>
            <person name="Salamov A."/>
            <person name="Henrissat B."/>
            <person name="Wiebenga A."/>
            <person name="De vries R.P."/>
            <person name="Grigoriev I.V."/>
            <person name="Mortensen U.H."/>
            <person name="Andersen M.R."/>
            <person name="Baker S.E."/>
        </authorList>
    </citation>
    <scope>NUCLEOTIDE SEQUENCE [LARGE SCALE GENOMIC DNA]</scope>
    <source>
        <strain evidence="5 6">CBS 101889</strain>
    </source>
</reference>
<keyword evidence="3" id="KW-0560">Oxidoreductase</keyword>
<dbReference type="GO" id="GO:0016614">
    <property type="term" value="F:oxidoreductase activity, acting on CH-OH group of donors"/>
    <property type="evidence" value="ECO:0007669"/>
    <property type="project" value="UniProtKB-ARBA"/>
</dbReference>
<evidence type="ECO:0000313" key="6">
    <source>
        <dbReference type="Proteomes" id="UP000248961"/>
    </source>
</evidence>
<dbReference type="InterPro" id="IPR036291">
    <property type="entry name" value="NAD(P)-bd_dom_sf"/>
</dbReference>